<dbReference type="Proteomes" id="UP000298484">
    <property type="component" value="Unassembled WGS sequence"/>
</dbReference>
<evidence type="ECO:0008006" key="3">
    <source>
        <dbReference type="Google" id="ProtNLM"/>
    </source>
</evidence>
<gene>
    <name evidence="1" type="ORF">E4U82_14815</name>
</gene>
<keyword evidence="2" id="KW-1185">Reference proteome</keyword>
<dbReference type="EMBL" id="SRHY01000033">
    <property type="protein sequence ID" value="TFJ91970.1"/>
    <property type="molecule type" value="Genomic_DNA"/>
</dbReference>
<protein>
    <recommendedName>
        <fullName evidence="3">Bacterial Pleckstrin homology domain-containing protein</fullName>
    </recommendedName>
</protein>
<comment type="caution">
    <text evidence="1">The sequence shown here is derived from an EMBL/GenBank/DDBJ whole genome shotgun (WGS) entry which is preliminary data.</text>
</comment>
<sequence>MKLIAAQPYVKVDRQIARTGLYYVEDDRTLYLYNDRIVSRHHAFPIEKVWDMSYRPVNGKGGLLYLHTSEGVNVYTVKQSPERFIEMFRETIK</sequence>
<organism evidence="1 2">
    <name type="scientific">Lentibacillus salicampi</name>
    <dbReference type="NCBI Taxonomy" id="175306"/>
    <lineage>
        <taxon>Bacteria</taxon>
        <taxon>Bacillati</taxon>
        <taxon>Bacillota</taxon>
        <taxon>Bacilli</taxon>
        <taxon>Bacillales</taxon>
        <taxon>Bacillaceae</taxon>
        <taxon>Lentibacillus</taxon>
    </lineage>
</organism>
<dbReference type="OrthoDB" id="2691759at2"/>
<proteinExistence type="predicted"/>
<accession>A0A4Y9AAN6</accession>
<reference evidence="1 2" key="1">
    <citation type="submission" date="2019-03" db="EMBL/GenBank/DDBJ databases">
        <title>Genome sequence of Lentibacillus salicampi ATCC BAA-719.</title>
        <authorList>
            <person name="Maclea K.S."/>
            <person name="Simoes Junior M."/>
        </authorList>
    </citation>
    <scope>NUCLEOTIDE SEQUENCE [LARGE SCALE GENOMIC DNA]</scope>
    <source>
        <strain evidence="1 2">ATCC BAA-719</strain>
    </source>
</reference>
<evidence type="ECO:0000313" key="1">
    <source>
        <dbReference type="EMBL" id="TFJ91970.1"/>
    </source>
</evidence>
<dbReference type="AlphaFoldDB" id="A0A4Y9AAN6"/>
<name>A0A4Y9AAN6_9BACI</name>
<dbReference type="RefSeq" id="WP_135110934.1">
    <property type="nucleotide sequence ID" value="NZ_SRHY01000033.1"/>
</dbReference>
<evidence type="ECO:0000313" key="2">
    <source>
        <dbReference type="Proteomes" id="UP000298484"/>
    </source>
</evidence>